<evidence type="ECO:0000259" key="1">
    <source>
        <dbReference type="Pfam" id="PF10022"/>
    </source>
</evidence>
<organism evidence="2 3">
    <name type="scientific">Nonomuraea soli</name>
    <dbReference type="NCBI Taxonomy" id="1032476"/>
    <lineage>
        <taxon>Bacteria</taxon>
        <taxon>Bacillati</taxon>
        <taxon>Actinomycetota</taxon>
        <taxon>Actinomycetes</taxon>
        <taxon>Streptosporangiales</taxon>
        <taxon>Streptosporangiaceae</taxon>
        <taxon>Nonomuraea</taxon>
    </lineage>
</organism>
<feature type="domain" description="DUF2264" evidence="1">
    <location>
        <begin position="18"/>
        <end position="343"/>
    </location>
</feature>
<dbReference type="EMBL" id="JACDUR010000004">
    <property type="protein sequence ID" value="MBA2893199.1"/>
    <property type="molecule type" value="Genomic_DNA"/>
</dbReference>
<proteinExistence type="predicted"/>
<reference evidence="2 3" key="1">
    <citation type="submission" date="2020-07" db="EMBL/GenBank/DDBJ databases">
        <title>Genomic Encyclopedia of Type Strains, Phase IV (KMG-IV): sequencing the most valuable type-strain genomes for metagenomic binning, comparative biology and taxonomic classification.</title>
        <authorList>
            <person name="Goeker M."/>
        </authorList>
    </citation>
    <scope>NUCLEOTIDE SEQUENCE [LARGE SCALE GENOMIC DNA]</scope>
    <source>
        <strain evidence="2 3">DSM 45533</strain>
    </source>
</reference>
<name>A0A7W0HRP1_9ACTN</name>
<dbReference type="InterPro" id="IPR049349">
    <property type="entry name" value="DUF2264_N"/>
</dbReference>
<evidence type="ECO:0000313" key="3">
    <source>
        <dbReference type="Proteomes" id="UP000530928"/>
    </source>
</evidence>
<dbReference type="AlphaFoldDB" id="A0A7W0HRP1"/>
<dbReference type="RefSeq" id="WP_181611930.1">
    <property type="nucleotide sequence ID" value="NZ_BAABAM010000003.1"/>
</dbReference>
<sequence length="567" mass="60488">MFVLPPEDRSLSPITGWTRTHWEAVADGLLAAVEPYRSADRAEIVLPGRESWSRCDGLEGYARTFLLAAFRVAGGGPADLLEPYRIGLEAGPRVWQPITDRAQSMVEAASIALCLWLTRERLWDTLPATTQDAVAAWLSGALDHEPADNNWWLFPVMVGGFLSAVGRPADPRGLQRIEDWYVGEGWYSDGANRSFDHYNGWAMHLYPVLHHLLSGRDQGVYGTRLREFLRGYALTFDHGGGMLYHGRSLTYRFGSVSSLFAGALAGATPLRPGQTRGIASSVLRYFLDAGALSPEGLLTLGYHGPHEPSLQPYSGYASPYWASKAFVGLLLPPEHPVWTEREEHGPTGVIALAAPGMIVHNTGDVARLINHGSQHHLGDPLYDRYAYSTRTGPTSGVATGVADNDFTAAGVARGKIVPLGAGQEGELAWAGSASEGVTSFSVVRGATEIRVHRVVAGAAVTQTGWAVPGDGEADGLSVTSVTLRSPGHPRSRLVGLYGFARASVARAPEGTAFGAPAAVPVLGGVAADGWAVSAAILGEHDEPLPAVDAAERLTLTWPDGVRWTTPA</sequence>
<dbReference type="PANTHER" id="PTHR35339:SF4">
    <property type="entry name" value="LINALOOL DEHYDRATASE_ISOMERASE DOMAIN-CONTAINING PROTEIN"/>
    <property type="match status" value="1"/>
</dbReference>
<gene>
    <name evidence="2" type="ORF">HNR30_004553</name>
</gene>
<dbReference type="InterPro" id="IPR016624">
    <property type="entry name" value="UCP014753"/>
</dbReference>
<dbReference type="Proteomes" id="UP000530928">
    <property type="component" value="Unassembled WGS sequence"/>
</dbReference>
<evidence type="ECO:0000313" key="2">
    <source>
        <dbReference type="EMBL" id="MBA2893199.1"/>
    </source>
</evidence>
<comment type="caution">
    <text evidence="2">The sequence shown here is derived from an EMBL/GenBank/DDBJ whole genome shotgun (WGS) entry which is preliminary data.</text>
</comment>
<dbReference type="Pfam" id="PF10022">
    <property type="entry name" value="DUF2264"/>
    <property type="match status" value="1"/>
</dbReference>
<keyword evidence="3" id="KW-1185">Reference proteome</keyword>
<accession>A0A7W0HRP1</accession>
<dbReference type="PANTHER" id="PTHR35339">
    <property type="entry name" value="LINALOOL DEHYDRATASE_ISOMERASE DOMAIN-CONTAINING PROTEIN"/>
    <property type="match status" value="1"/>
</dbReference>
<protein>
    <recommendedName>
        <fullName evidence="1">DUF2264 domain-containing protein</fullName>
    </recommendedName>
</protein>